<gene>
    <name evidence="1" type="ORF">DSO57_1007062</name>
</gene>
<accession>A0ACC2S9Y4</accession>
<evidence type="ECO:0000313" key="1">
    <source>
        <dbReference type="EMBL" id="KAJ9058982.1"/>
    </source>
</evidence>
<sequence length="77" mass="8363">MHNIMSIANTMNATPHPLSTGTHRPFIANPPCLRSTTVRYVLPQRPLSSGVRNAPVPVPSCPRSAFAPSLDTILEEE</sequence>
<reference evidence="1" key="1">
    <citation type="submission" date="2022-04" db="EMBL/GenBank/DDBJ databases">
        <title>Genome of the entomopathogenic fungus Entomophthora muscae.</title>
        <authorList>
            <person name="Elya C."/>
            <person name="Lovett B.R."/>
            <person name="Lee E."/>
            <person name="Macias A.M."/>
            <person name="Hajek A.E."/>
            <person name="De Bivort B.L."/>
            <person name="Kasson M.T."/>
            <person name="De Fine Licht H.H."/>
            <person name="Stajich J.E."/>
        </authorList>
    </citation>
    <scope>NUCLEOTIDE SEQUENCE</scope>
    <source>
        <strain evidence="1">Berkeley</strain>
    </source>
</reference>
<comment type="caution">
    <text evidence="1">The sequence shown here is derived from an EMBL/GenBank/DDBJ whole genome shotgun (WGS) entry which is preliminary data.</text>
</comment>
<keyword evidence="2" id="KW-1185">Reference proteome</keyword>
<proteinExistence type="predicted"/>
<protein>
    <submittedName>
        <fullName evidence="1">Uncharacterized protein</fullName>
    </submittedName>
</protein>
<organism evidence="1 2">
    <name type="scientific">Entomophthora muscae</name>
    <dbReference type="NCBI Taxonomy" id="34485"/>
    <lineage>
        <taxon>Eukaryota</taxon>
        <taxon>Fungi</taxon>
        <taxon>Fungi incertae sedis</taxon>
        <taxon>Zoopagomycota</taxon>
        <taxon>Entomophthoromycotina</taxon>
        <taxon>Entomophthoromycetes</taxon>
        <taxon>Entomophthorales</taxon>
        <taxon>Entomophthoraceae</taxon>
        <taxon>Entomophthora</taxon>
    </lineage>
</organism>
<evidence type="ECO:0000313" key="2">
    <source>
        <dbReference type="Proteomes" id="UP001165960"/>
    </source>
</evidence>
<dbReference type="Proteomes" id="UP001165960">
    <property type="component" value="Unassembled WGS sequence"/>
</dbReference>
<dbReference type="EMBL" id="QTSX02005700">
    <property type="protein sequence ID" value="KAJ9058982.1"/>
    <property type="molecule type" value="Genomic_DNA"/>
</dbReference>
<name>A0ACC2S9Y4_9FUNG</name>